<dbReference type="EMBL" id="MVBN01000012">
    <property type="protein sequence ID" value="OOK64714.1"/>
    <property type="molecule type" value="Genomic_DNA"/>
</dbReference>
<name>A0A1V3X610_MYCKA</name>
<evidence type="ECO:0000313" key="5">
    <source>
        <dbReference type="Proteomes" id="UP000189229"/>
    </source>
</evidence>
<dbReference type="Proteomes" id="UP000189229">
    <property type="component" value="Unassembled WGS sequence"/>
</dbReference>
<dbReference type="AlphaFoldDB" id="A0A1V3X610"/>
<sequence length="54" mass="6088">MGRARFHPDGRPGRRRPRKQMLFGGYPVRIADERPKTLGKRPARTPATESDDAG</sequence>
<feature type="region of interest" description="Disordered" evidence="1">
    <location>
        <begin position="1"/>
        <end position="54"/>
    </location>
</feature>
<dbReference type="Proteomes" id="UP000188532">
    <property type="component" value="Unassembled WGS sequence"/>
</dbReference>
<feature type="compositionally biased region" description="Basic and acidic residues" evidence="1">
    <location>
        <begin position="1"/>
        <end position="12"/>
    </location>
</feature>
<evidence type="ECO:0000313" key="4">
    <source>
        <dbReference type="Proteomes" id="UP000188532"/>
    </source>
</evidence>
<proteinExistence type="predicted"/>
<evidence type="ECO:0000313" key="2">
    <source>
        <dbReference type="EMBL" id="OOK64714.1"/>
    </source>
</evidence>
<gene>
    <name evidence="2" type="ORF">BZL29_8002</name>
    <name evidence="3" type="ORF">BZL30_4341</name>
</gene>
<dbReference type="EMBL" id="MVBM01000004">
    <property type="protein sequence ID" value="OOK74246.1"/>
    <property type="molecule type" value="Genomic_DNA"/>
</dbReference>
<reference evidence="4 5" key="1">
    <citation type="submission" date="2017-02" db="EMBL/GenBank/DDBJ databases">
        <title>Complete genome sequences of Mycobacterium kansasii strains isolated from rhesus macaques.</title>
        <authorList>
            <person name="Panda A."/>
            <person name="Nagaraj S."/>
            <person name="Zhao X."/>
            <person name="Tettelin H."/>
            <person name="Detolla L.J."/>
        </authorList>
    </citation>
    <scope>NUCLEOTIDE SEQUENCE [LARGE SCALE GENOMIC DNA]</scope>
    <source>
        <strain evidence="2 4">11-3469</strain>
        <strain evidence="3 5">11-3813</strain>
    </source>
</reference>
<evidence type="ECO:0000256" key="1">
    <source>
        <dbReference type="SAM" id="MobiDB-lite"/>
    </source>
</evidence>
<comment type="caution">
    <text evidence="3">The sequence shown here is derived from an EMBL/GenBank/DDBJ whole genome shotgun (WGS) entry which is preliminary data.</text>
</comment>
<accession>A0A1V3X610</accession>
<evidence type="ECO:0000313" key="3">
    <source>
        <dbReference type="EMBL" id="OOK74246.1"/>
    </source>
</evidence>
<protein>
    <submittedName>
        <fullName evidence="3">Uncharacterized protein</fullName>
    </submittedName>
</protein>
<organism evidence="3 5">
    <name type="scientific">Mycobacterium kansasii</name>
    <dbReference type="NCBI Taxonomy" id="1768"/>
    <lineage>
        <taxon>Bacteria</taxon>
        <taxon>Bacillati</taxon>
        <taxon>Actinomycetota</taxon>
        <taxon>Actinomycetes</taxon>
        <taxon>Mycobacteriales</taxon>
        <taxon>Mycobacteriaceae</taxon>
        <taxon>Mycobacterium</taxon>
    </lineage>
</organism>